<proteinExistence type="predicted"/>
<evidence type="ECO:0000313" key="2">
    <source>
        <dbReference type="EMBL" id="MFC3303004.1"/>
    </source>
</evidence>
<organism evidence="2 3">
    <name type="scientific">Parvularcula lutaonensis</name>
    <dbReference type="NCBI Taxonomy" id="491923"/>
    <lineage>
        <taxon>Bacteria</taxon>
        <taxon>Pseudomonadati</taxon>
        <taxon>Pseudomonadota</taxon>
        <taxon>Alphaproteobacteria</taxon>
        <taxon>Parvularculales</taxon>
        <taxon>Parvularculaceae</taxon>
        <taxon>Parvularcula</taxon>
    </lineage>
</organism>
<keyword evidence="3" id="KW-1185">Reference proteome</keyword>
<dbReference type="RefSeq" id="WP_189575136.1">
    <property type="nucleotide sequence ID" value="NZ_BMXU01000002.1"/>
</dbReference>
<comment type="caution">
    <text evidence="2">The sequence shown here is derived from an EMBL/GenBank/DDBJ whole genome shotgun (WGS) entry which is preliminary data.</text>
</comment>
<feature type="chain" id="PRO_5045730550" description="Lipoprotein" evidence="1">
    <location>
        <begin position="21"/>
        <end position="119"/>
    </location>
</feature>
<evidence type="ECO:0000313" key="3">
    <source>
        <dbReference type="Proteomes" id="UP001595607"/>
    </source>
</evidence>
<protein>
    <recommendedName>
        <fullName evidence="4">Lipoprotein</fullName>
    </recommendedName>
</protein>
<evidence type="ECO:0000256" key="1">
    <source>
        <dbReference type="SAM" id="SignalP"/>
    </source>
</evidence>
<reference evidence="3" key="1">
    <citation type="journal article" date="2019" name="Int. J. Syst. Evol. Microbiol.">
        <title>The Global Catalogue of Microorganisms (GCM) 10K type strain sequencing project: providing services to taxonomists for standard genome sequencing and annotation.</title>
        <authorList>
            <consortium name="The Broad Institute Genomics Platform"/>
            <consortium name="The Broad Institute Genome Sequencing Center for Infectious Disease"/>
            <person name="Wu L."/>
            <person name="Ma J."/>
        </authorList>
    </citation>
    <scope>NUCLEOTIDE SEQUENCE [LARGE SCALE GENOMIC DNA]</scope>
    <source>
        <strain evidence="3">KCTC 22245</strain>
    </source>
</reference>
<dbReference type="PROSITE" id="PS51257">
    <property type="entry name" value="PROKAR_LIPOPROTEIN"/>
    <property type="match status" value="1"/>
</dbReference>
<evidence type="ECO:0008006" key="4">
    <source>
        <dbReference type="Google" id="ProtNLM"/>
    </source>
</evidence>
<keyword evidence="1" id="KW-0732">Signal</keyword>
<gene>
    <name evidence="2" type="ORF">ACFONP_09695</name>
</gene>
<dbReference type="Proteomes" id="UP001595607">
    <property type="component" value="Unassembled WGS sequence"/>
</dbReference>
<dbReference type="EMBL" id="JBHRVA010000003">
    <property type="protein sequence ID" value="MFC3303004.1"/>
    <property type="molecule type" value="Genomic_DNA"/>
</dbReference>
<sequence>MKLLAAIAPLALVACTTAQGEDTYRGVYESGFEVSNFTVCGSGETWWLETAGVDVWGDFRPAFNAEVVLVVKATVDHEPEEGFTGFGHLSAFPAQITVMEIISHDADEAAIRACREGGA</sequence>
<name>A0ABV7MEC9_9PROT</name>
<feature type="signal peptide" evidence="1">
    <location>
        <begin position="1"/>
        <end position="20"/>
    </location>
</feature>
<accession>A0ABV7MEC9</accession>